<evidence type="ECO:0000313" key="3">
    <source>
        <dbReference type="Proteomes" id="UP000827284"/>
    </source>
</evidence>
<keyword evidence="3" id="KW-1185">Reference proteome</keyword>
<accession>A0A9P3HA33</accession>
<dbReference type="InterPro" id="IPR053710">
    <property type="entry name" value="Arylamine_NAT_domain_sf"/>
</dbReference>
<evidence type="ECO:0000313" key="2">
    <source>
        <dbReference type="EMBL" id="GJJ72811.1"/>
    </source>
</evidence>
<comment type="similarity">
    <text evidence="1">Belongs to the arylamine N-acetyltransferase family.</text>
</comment>
<gene>
    <name evidence="2" type="ORF">EMPS_05169</name>
</gene>
<reference evidence="2" key="2">
    <citation type="journal article" date="2022" name="Microbiol. Resour. Announc.">
        <title>Whole-Genome Sequence of Entomortierella parvispora E1425, a Mucoromycotan Fungus Associated with Burkholderiaceae-Related Endosymbiotic Bacteria.</title>
        <authorList>
            <person name="Herlambang A."/>
            <person name="Guo Y."/>
            <person name="Takashima Y."/>
            <person name="Narisawa K."/>
            <person name="Ohta H."/>
            <person name="Nishizawa T."/>
        </authorList>
    </citation>
    <scope>NUCLEOTIDE SEQUENCE</scope>
    <source>
        <strain evidence="2">E1425</strain>
    </source>
</reference>
<dbReference type="SUPFAM" id="SSF54001">
    <property type="entry name" value="Cysteine proteinases"/>
    <property type="match status" value="1"/>
</dbReference>
<dbReference type="InterPro" id="IPR038765">
    <property type="entry name" value="Papain-like_cys_pep_sf"/>
</dbReference>
<dbReference type="Gene3D" id="3.30.2140.20">
    <property type="match status" value="1"/>
</dbReference>
<dbReference type="EMBL" id="BQFW01000007">
    <property type="protein sequence ID" value="GJJ72811.1"/>
    <property type="molecule type" value="Genomic_DNA"/>
</dbReference>
<dbReference type="Pfam" id="PF00797">
    <property type="entry name" value="Acetyltransf_2"/>
    <property type="match status" value="1"/>
</dbReference>
<protein>
    <recommendedName>
        <fullName evidence="4">Arylamine N-acetyltransferase</fullName>
    </recommendedName>
</protein>
<comment type="caution">
    <text evidence="2">The sequence shown here is derived from an EMBL/GenBank/DDBJ whole genome shotgun (WGS) entry which is preliminary data.</text>
</comment>
<proteinExistence type="inferred from homology"/>
<dbReference type="AlphaFoldDB" id="A0A9P3HA33"/>
<dbReference type="Proteomes" id="UP000827284">
    <property type="component" value="Unassembled WGS sequence"/>
</dbReference>
<dbReference type="PANTHER" id="PTHR11786">
    <property type="entry name" value="N-HYDROXYARYLAMINE O-ACETYLTRANSFERASE"/>
    <property type="match status" value="1"/>
</dbReference>
<dbReference type="PANTHER" id="PTHR11786:SF0">
    <property type="entry name" value="ARYLAMINE N-ACETYLTRANSFERASE 4-RELATED"/>
    <property type="match status" value="1"/>
</dbReference>
<reference evidence="2" key="1">
    <citation type="submission" date="2021-11" db="EMBL/GenBank/DDBJ databases">
        <authorList>
            <person name="Herlambang A."/>
            <person name="Guo Y."/>
            <person name="Takashima Y."/>
            <person name="Nishizawa T."/>
        </authorList>
    </citation>
    <scope>NUCLEOTIDE SEQUENCE</scope>
    <source>
        <strain evidence="2">E1425</strain>
    </source>
</reference>
<evidence type="ECO:0008006" key="4">
    <source>
        <dbReference type="Google" id="ProtNLM"/>
    </source>
</evidence>
<name>A0A9P3HA33_9FUNG</name>
<evidence type="ECO:0000256" key="1">
    <source>
        <dbReference type="ARBA" id="ARBA00006547"/>
    </source>
</evidence>
<sequence length="313" mass="36945">MVPVIKEEHFSQEQIFAILERIGYPFKHANVLPEPTLDTLRELHYRCVTSIPFELLSLRATKSRTVEIELDAIYDRVVNRRRGGWCFSLNKLAFELLRGLGFTTQYTLARMCKPRQPDDPISFRGLTHRVTIIRFAEDNNSKYVFDIGFGASSFYPLKLEEGFEVEFFGHRRRMVKAFHNLEEPHILGHSGEEYWQVQEFMGMEDKDKGGREKWTPCYAFTERQYYAIDCEINNYWSSCSPKSTFYGQFWVFQGTLDGKYNLLMNKSFKIRDSNGTVMSIDIETEDQRQNILKEFFGIEFTEAEWEHFDIKIE</sequence>
<dbReference type="GO" id="GO:0016407">
    <property type="term" value="F:acetyltransferase activity"/>
    <property type="evidence" value="ECO:0007669"/>
    <property type="project" value="InterPro"/>
</dbReference>
<dbReference type="OrthoDB" id="10260017at2759"/>
<organism evidence="2 3">
    <name type="scientific">Entomortierella parvispora</name>
    <dbReference type="NCBI Taxonomy" id="205924"/>
    <lineage>
        <taxon>Eukaryota</taxon>
        <taxon>Fungi</taxon>
        <taxon>Fungi incertae sedis</taxon>
        <taxon>Mucoromycota</taxon>
        <taxon>Mortierellomycotina</taxon>
        <taxon>Mortierellomycetes</taxon>
        <taxon>Mortierellales</taxon>
        <taxon>Mortierellaceae</taxon>
        <taxon>Entomortierella</taxon>
    </lineage>
</organism>
<dbReference type="InterPro" id="IPR001447">
    <property type="entry name" value="Arylamine_N-AcTrfase"/>
</dbReference>